<keyword evidence="6" id="KW-0460">Magnesium</keyword>
<dbReference type="PANTHER" id="PTHR10192:SF5">
    <property type="entry name" value="GEPHYRIN"/>
    <property type="match status" value="1"/>
</dbReference>
<dbReference type="InterPro" id="IPR036688">
    <property type="entry name" value="MoeA_C_domain_IV_sf"/>
</dbReference>
<keyword evidence="9" id="KW-1185">Reference proteome</keyword>
<dbReference type="EC" id="2.10.1.1" evidence="6"/>
<protein>
    <recommendedName>
        <fullName evidence="6">Molybdopterin molybdenumtransferase</fullName>
        <ecNumber evidence="6">2.10.1.1</ecNumber>
    </recommendedName>
</protein>
<comment type="cofactor">
    <cofactor evidence="6">
        <name>Mg(2+)</name>
        <dbReference type="ChEBI" id="CHEBI:18420"/>
    </cofactor>
</comment>
<evidence type="ECO:0000256" key="2">
    <source>
        <dbReference type="ARBA" id="ARBA00005046"/>
    </source>
</evidence>
<dbReference type="Pfam" id="PF03454">
    <property type="entry name" value="MoeA_C"/>
    <property type="match status" value="1"/>
</dbReference>
<dbReference type="SUPFAM" id="SSF63882">
    <property type="entry name" value="MoeA N-terminal region -like"/>
    <property type="match status" value="1"/>
</dbReference>
<name>A0ABW5QPD9_9HYPH</name>
<dbReference type="InterPro" id="IPR008284">
    <property type="entry name" value="MoCF_biosynth_CS"/>
</dbReference>
<dbReference type="Gene3D" id="3.90.105.10">
    <property type="entry name" value="Molybdopterin biosynthesis moea protein, domain 2"/>
    <property type="match status" value="1"/>
</dbReference>
<evidence type="ECO:0000256" key="3">
    <source>
        <dbReference type="ARBA" id="ARBA00010763"/>
    </source>
</evidence>
<dbReference type="Gene3D" id="2.170.190.11">
    <property type="entry name" value="Molybdopterin biosynthesis moea protein, domain 3"/>
    <property type="match status" value="1"/>
</dbReference>
<dbReference type="SMART" id="SM00852">
    <property type="entry name" value="MoCF_biosynth"/>
    <property type="match status" value="1"/>
</dbReference>
<dbReference type="InterPro" id="IPR005111">
    <property type="entry name" value="MoeA_C_domain_IV"/>
</dbReference>
<dbReference type="InterPro" id="IPR001453">
    <property type="entry name" value="MoaB/Mog_dom"/>
</dbReference>
<evidence type="ECO:0000259" key="7">
    <source>
        <dbReference type="SMART" id="SM00852"/>
    </source>
</evidence>
<dbReference type="RefSeq" id="WP_386835139.1">
    <property type="nucleotide sequence ID" value="NZ_JBHUNP010000001.1"/>
</dbReference>
<dbReference type="SUPFAM" id="SSF53218">
    <property type="entry name" value="Molybdenum cofactor biosynthesis proteins"/>
    <property type="match status" value="1"/>
</dbReference>
<evidence type="ECO:0000256" key="6">
    <source>
        <dbReference type="RuleBase" id="RU365090"/>
    </source>
</evidence>
<dbReference type="Gene3D" id="2.40.340.10">
    <property type="entry name" value="MoeA, C-terminal, domain IV"/>
    <property type="match status" value="1"/>
</dbReference>
<evidence type="ECO:0000256" key="5">
    <source>
        <dbReference type="ARBA" id="ARBA00047317"/>
    </source>
</evidence>
<dbReference type="PROSITE" id="PS01079">
    <property type="entry name" value="MOCF_BIOSYNTHESIS_2"/>
    <property type="match status" value="1"/>
</dbReference>
<keyword evidence="4 6" id="KW-0501">Molybdenum cofactor biosynthesis</keyword>
<dbReference type="SUPFAM" id="SSF63867">
    <property type="entry name" value="MoeA C-terminal domain-like"/>
    <property type="match status" value="1"/>
</dbReference>
<dbReference type="InterPro" id="IPR036425">
    <property type="entry name" value="MoaB/Mog-like_dom_sf"/>
</dbReference>
<keyword evidence="6" id="KW-0500">Molybdenum</keyword>
<keyword evidence="6" id="KW-0479">Metal-binding</keyword>
<accession>A0ABW5QPD9</accession>
<evidence type="ECO:0000313" key="8">
    <source>
        <dbReference type="EMBL" id="MFD2649567.1"/>
    </source>
</evidence>
<dbReference type="PANTHER" id="PTHR10192">
    <property type="entry name" value="MOLYBDOPTERIN BIOSYNTHESIS PROTEIN"/>
    <property type="match status" value="1"/>
</dbReference>
<feature type="domain" description="MoaB/Mog" evidence="7">
    <location>
        <begin position="176"/>
        <end position="315"/>
    </location>
</feature>
<dbReference type="InterPro" id="IPR036135">
    <property type="entry name" value="MoeA_linker/N_sf"/>
</dbReference>
<dbReference type="InterPro" id="IPR038987">
    <property type="entry name" value="MoeA-like"/>
</dbReference>
<dbReference type="NCBIfam" id="NF045515">
    <property type="entry name" value="Glp_gephyrin"/>
    <property type="match status" value="1"/>
</dbReference>
<dbReference type="CDD" id="cd00887">
    <property type="entry name" value="MoeA"/>
    <property type="match status" value="1"/>
</dbReference>
<dbReference type="InterPro" id="IPR005110">
    <property type="entry name" value="MoeA_linker/N"/>
</dbReference>
<evidence type="ECO:0000256" key="4">
    <source>
        <dbReference type="ARBA" id="ARBA00023150"/>
    </source>
</evidence>
<comment type="pathway">
    <text evidence="2 6">Cofactor biosynthesis; molybdopterin biosynthesis.</text>
</comment>
<dbReference type="Proteomes" id="UP001597521">
    <property type="component" value="Unassembled WGS sequence"/>
</dbReference>
<dbReference type="EMBL" id="JBHUNP010000001">
    <property type="protein sequence ID" value="MFD2649567.1"/>
    <property type="molecule type" value="Genomic_DNA"/>
</dbReference>
<evidence type="ECO:0000256" key="1">
    <source>
        <dbReference type="ARBA" id="ARBA00002901"/>
    </source>
</evidence>
<comment type="catalytic activity">
    <reaction evidence="5">
        <text>adenylyl-molybdopterin + molybdate = Mo-molybdopterin + AMP + H(+)</text>
        <dbReference type="Rhea" id="RHEA:35047"/>
        <dbReference type="ChEBI" id="CHEBI:15378"/>
        <dbReference type="ChEBI" id="CHEBI:36264"/>
        <dbReference type="ChEBI" id="CHEBI:62727"/>
        <dbReference type="ChEBI" id="CHEBI:71302"/>
        <dbReference type="ChEBI" id="CHEBI:456215"/>
        <dbReference type="EC" id="2.10.1.1"/>
    </reaction>
</comment>
<dbReference type="Gene3D" id="3.40.980.10">
    <property type="entry name" value="MoaB/Mog-like domain"/>
    <property type="match status" value="1"/>
</dbReference>
<dbReference type="Pfam" id="PF00994">
    <property type="entry name" value="MoCF_biosynth"/>
    <property type="match status" value="1"/>
</dbReference>
<reference evidence="9" key="1">
    <citation type="journal article" date="2019" name="Int. J. Syst. Evol. Microbiol.">
        <title>The Global Catalogue of Microorganisms (GCM) 10K type strain sequencing project: providing services to taxonomists for standard genome sequencing and annotation.</title>
        <authorList>
            <consortium name="The Broad Institute Genomics Platform"/>
            <consortium name="The Broad Institute Genome Sequencing Center for Infectious Disease"/>
            <person name="Wu L."/>
            <person name="Ma J."/>
        </authorList>
    </citation>
    <scope>NUCLEOTIDE SEQUENCE [LARGE SCALE GENOMIC DNA]</scope>
    <source>
        <strain evidence="9">CCM 7427</strain>
    </source>
</reference>
<keyword evidence="6" id="KW-0808">Transferase</keyword>
<comment type="caution">
    <text evidence="8">The sequence shown here is derived from an EMBL/GenBank/DDBJ whole genome shotgun (WGS) entry which is preliminary data.</text>
</comment>
<proteinExistence type="inferred from homology"/>
<gene>
    <name evidence="8" type="primary">glp</name>
    <name evidence="8" type="ORF">ACFSX5_17410</name>
</gene>
<comment type="similarity">
    <text evidence="3 6">Belongs to the MoeA family.</text>
</comment>
<sequence length="400" mass="41555">MSLKPVEDAMAAILARVPPVTAETVPLSEAAGRVLAAPVSASHDQPPFDASAMDGYALRAADAANGAALRVIGMSQAGAGFEGTLGAGEAVRIFTGAPVPAGADTVIMQEEAVREGDLVRFTAPIRRGHSVRLRGNDFAVGNELLAPGTLLGPLQLTVAAAANAGTVSVARRPSVALLATGDELVPPGSPLGPDQIVASNSAGLLPLLSPYAERVIDHGIAPDDRQELTSRLAAILADQPDLLVTTGGASVGEHDLVQDVLKELGVTLDFWRINMRPGKPLMFGIRGKTLIFGLPGNPVSAMVTALVFIRPALRRWLGATEPETWRLPLAAPTPANTARRHFMRARLVRTEAGSQVLPILETDSGHTSSMVAADMLIVQPENDPGRAAGALVEAIPISGF</sequence>
<organism evidence="8 9">
    <name type="scientific">Devosia albogilva</name>
    <dbReference type="NCBI Taxonomy" id="429726"/>
    <lineage>
        <taxon>Bacteria</taxon>
        <taxon>Pseudomonadati</taxon>
        <taxon>Pseudomonadota</taxon>
        <taxon>Alphaproteobacteria</taxon>
        <taxon>Hyphomicrobiales</taxon>
        <taxon>Devosiaceae</taxon>
        <taxon>Devosia</taxon>
    </lineage>
</organism>
<dbReference type="NCBIfam" id="TIGR00177">
    <property type="entry name" value="molyb_syn"/>
    <property type="match status" value="1"/>
</dbReference>
<comment type="function">
    <text evidence="1 6">Catalyzes the insertion of molybdate into adenylated molybdopterin with the concomitant release of AMP.</text>
</comment>
<dbReference type="Pfam" id="PF03453">
    <property type="entry name" value="MoeA_N"/>
    <property type="match status" value="1"/>
</dbReference>
<evidence type="ECO:0000313" key="9">
    <source>
        <dbReference type="Proteomes" id="UP001597521"/>
    </source>
</evidence>